<evidence type="ECO:0000256" key="1">
    <source>
        <dbReference type="ARBA" id="ARBA00023002"/>
    </source>
</evidence>
<dbReference type="InterPro" id="IPR050766">
    <property type="entry name" value="Bact_Lucif_Oxidored"/>
</dbReference>
<accession>A0AAP5GVZ2</accession>
<gene>
    <name evidence="4" type="ORF">J2W91_000046</name>
</gene>
<feature type="domain" description="Luciferase-like" evidence="3">
    <location>
        <begin position="8"/>
        <end position="310"/>
    </location>
</feature>
<dbReference type="AlphaFoldDB" id="A0AAP5GVZ2"/>
<evidence type="ECO:0000259" key="3">
    <source>
        <dbReference type="Pfam" id="PF00296"/>
    </source>
</evidence>
<dbReference type="PANTHER" id="PTHR30137">
    <property type="entry name" value="LUCIFERASE-LIKE MONOOXYGENASE"/>
    <property type="match status" value="1"/>
</dbReference>
<dbReference type="PANTHER" id="PTHR30137:SF8">
    <property type="entry name" value="BLR5498 PROTEIN"/>
    <property type="match status" value="1"/>
</dbReference>
<name>A0AAP5GVZ2_PAEAM</name>
<dbReference type="EMBL" id="JAVDTR010000001">
    <property type="protein sequence ID" value="MDR6721598.1"/>
    <property type="molecule type" value="Genomic_DNA"/>
</dbReference>
<dbReference type="InterPro" id="IPR036661">
    <property type="entry name" value="Luciferase-like_sf"/>
</dbReference>
<dbReference type="GO" id="GO:0016705">
    <property type="term" value="F:oxidoreductase activity, acting on paired donors, with incorporation or reduction of molecular oxygen"/>
    <property type="evidence" value="ECO:0007669"/>
    <property type="project" value="InterPro"/>
</dbReference>
<dbReference type="SUPFAM" id="SSF51679">
    <property type="entry name" value="Bacterial luciferase-like"/>
    <property type="match status" value="1"/>
</dbReference>
<keyword evidence="2" id="KW-0503">Monooxygenase</keyword>
<dbReference type="NCBIfam" id="TIGR03858">
    <property type="entry name" value="LLM_2I7G"/>
    <property type="match status" value="1"/>
</dbReference>
<dbReference type="GO" id="GO:0005829">
    <property type="term" value="C:cytosol"/>
    <property type="evidence" value="ECO:0007669"/>
    <property type="project" value="TreeGrafter"/>
</dbReference>
<organism evidence="4 5">
    <name type="scientific">Paenibacillus amylolyticus</name>
    <dbReference type="NCBI Taxonomy" id="1451"/>
    <lineage>
        <taxon>Bacteria</taxon>
        <taxon>Bacillati</taxon>
        <taxon>Bacillota</taxon>
        <taxon>Bacilli</taxon>
        <taxon>Bacillales</taxon>
        <taxon>Paenibacillaceae</taxon>
        <taxon>Paenibacillus</taxon>
    </lineage>
</organism>
<dbReference type="InterPro" id="IPR022290">
    <property type="entry name" value="LLM_Atu2307-like"/>
</dbReference>
<dbReference type="Gene3D" id="3.20.20.30">
    <property type="entry name" value="Luciferase-like domain"/>
    <property type="match status" value="1"/>
</dbReference>
<protein>
    <submittedName>
        <fullName evidence="4">LLM family oxidoreductase</fullName>
    </submittedName>
</protein>
<evidence type="ECO:0000256" key="2">
    <source>
        <dbReference type="ARBA" id="ARBA00023033"/>
    </source>
</evidence>
<sequence length="355" mass="38943">MNQSSESMEFGLSTFLESKPTANGVSHAERIRQAVEEAELAEQVGLDVYAIGEHHREDYASSAPATILAAIASKTNKIRLSSAVSVLSSDDPVRIYQNFATLDALSNGRAEIMAGRGSFIESFPLFGYDLEDYNELFDEKLDLLLQVSASEKVTWRGKHRPAIHDLGVYPRAVQEPLPVWIGTGGNVNSAIRAGALGLPICFAIIGGSPAQFAPLVQVYKEAALQAGHDLNQLQIAVHSHGLIKEDGEQAANMQFPAVVDQINKIGRERGFSEYTRRSFDQARSLNGALYTGDPEYVAEKIVLLRKNLGLTRFLLHVDNSMLAHRDLLETIELFGTRVVPIVKKELARIQSSSNK</sequence>
<evidence type="ECO:0000313" key="4">
    <source>
        <dbReference type="EMBL" id="MDR6721598.1"/>
    </source>
</evidence>
<keyword evidence="1" id="KW-0560">Oxidoreductase</keyword>
<proteinExistence type="predicted"/>
<dbReference type="GO" id="GO:0004497">
    <property type="term" value="F:monooxygenase activity"/>
    <property type="evidence" value="ECO:0007669"/>
    <property type="project" value="UniProtKB-KW"/>
</dbReference>
<evidence type="ECO:0000313" key="5">
    <source>
        <dbReference type="Proteomes" id="UP001254832"/>
    </source>
</evidence>
<dbReference type="Pfam" id="PF00296">
    <property type="entry name" value="Bac_luciferase"/>
    <property type="match status" value="1"/>
</dbReference>
<comment type="caution">
    <text evidence="4">The sequence shown here is derived from an EMBL/GenBank/DDBJ whole genome shotgun (WGS) entry which is preliminary data.</text>
</comment>
<dbReference type="RefSeq" id="WP_310135573.1">
    <property type="nucleotide sequence ID" value="NZ_JAVDTR010000001.1"/>
</dbReference>
<dbReference type="Proteomes" id="UP001254832">
    <property type="component" value="Unassembled WGS sequence"/>
</dbReference>
<reference evidence="4" key="1">
    <citation type="submission" date="2023-07" db="EMBL/GenBank/DDBJ databases">
        <title>Sorghum-associated microbial communities from plants grown in Nebraska, USA.</title>
        <authorList>
            <person name="Schachtman D."/>
        </authorList>
    </citation>
    <scope>NUCLEOTIDE SEQUENCE</scope>
    <source>
        <strain evidence="4">BE80</strain>
    </source>
</reference>
<dbReference type="InterPro" id="IPR011251">
    <property type="entry name" value="Luciferase-like_dom"/>
</dbReference>